<protein>
    <recommendedName>
        <fullName evidence="10">TonB-dependent receptor plug domain-containing protein</fullName>
    </recommendedName>
</protein>
<evidence type="ECO:0000259" key="10">
    <source>
        <dbReference type="Pfam" id="PF07715"/>
    </source>
</evidence>
<evidence type="ECO:0000256" key="4">
    <source>
        <dbReference type="ARBA" id="ARBA00022692"/>
    </source>
</evidence>
<keyword evidence="7" id="KW-0798">TonB box</keyword>
<dbReference type="Gene3D" id="2.40.170.20">
    <property type="entry name" value="TonB-dependent receptor, beta-barrel domain"/>
    <property type="match status" value="1"/>
</dbReference>
<evidence type="ECO:0000256" key="7">
    <source>
        <dbReference type="ARBA" id="ARBA00023077"/>
    </source>
</evidence>
<gene>
    <name evidence="11" type="ORF">METZ01_LOCUS61354</name>
</gene>
<evidence type="ECO:0000256" key="8">
    <source>
        <dbReference type="ARBA" id="ARBA00023136"/>
    </source>
</evidence>
<accession>A0A381SWW6</accession>
<dbReference type="EMBL" id="UINC01003695">
    <property type="protein sequence ID" value="SVA08500.1"/>
    <property type="molecule type" value="Genomic_DNA"/>
</dbReference>
<dbReference type="PANTHER" id="PTHR32552:SF81">
    <property type="entry name" value="TONB-DEPENDENT OUTER MEMBRANE RECEPTOR"/>
    <property type="match status" value="1"/>
</dbReference>
<dbReference type="AlphaFoldDB" id="A0A381SWW6"/>
<dbReference type="SUPFAM" id="SSF56935">
    <property type="entry name" value="Porins"/>
    <property type="match status" value="1"/>
</dbReference>
<keyword evidence="4" id="KW-0812">Transmembrane</keyword>
<evidence type="ECO:0000256" key="1">
    <source>
        <dbReference type="ARBA" id="ARBA00004571"/>
    </source>
</evidence>
<dbReference type="InterPro" id="IPR036942">
    <property type="entry name" value="Beta-barrel_TonB_sf"/>
</dbReference>
<feature type="non-terminal residue" evidence="11">
    <location>
        <position position="191"/>
    </location>
</feature>
<keyword evidence="2" id="KW-0813">Transport</keyword>
<evidence type="ECO:0000256" key="9">
    <source>
        <dbReference type="ARBA" id="ARBA00023237"/>
    </source>
</evidence>
<dbReference type="InterPro" id="IPR039426">
    <property type="entry name" value="TonB-dep_rcpt-like"/>
</dbReference>
<evidence type="ECO:0000256" key="3">
    <source>
        <dbReference type="ARBA" id="ARBA00022496"/>
    </source>
</evidence>
<keyword evidence="6" id="KW-0406">Ion transport</keyword>
<feature type="domain" description="TonB-dependent receptor plug" evidence="10">
    <location>
        <begin position="49"/>
        <end position="160"/>
    </location>
</feature>
<dbReference type="GO" id="GO:0009279">
    <property type="term" value="C:cell outer membrane"/>
    <property type="evidence" value="ECO:0007669"/>
    <property type="project" value="UniProtKB-SubCell"/>
</dbReference>
<keyword evidence="5" id="KW-0408">Iron</keyword>
<sequence>MRPIKYFVLLLALLGLTVSTNSFAQSEDAQTFTGIEEIIVTARKREEPLQETPVTITALTEESIQKLYATDLKDLAMAVPNLMINQYASGGFTNSAAVFMRGIGNSDIDSTIDPPIGIFLDGIYIPRSSGSNLDLFDVEQVEVLRGPQGTLFGRNTTAGAIVVRSKRPTGEFGAKAQLTIGEYGRRDLRVA</sequence>
<name>A0A381SWW6_9ZZZZ</name>
<dbReference type="GO" id="GO:0006826">
    <property type="term" value="P:iron ion transport"/>
    <property type="evidence" value="ECO:0007669"/>
    <property type="project" value="UniProtKB-KW"/>
</dbReference>
<dbReference type="PROSITE" id="PS52016">
    <property type="entry name" value="TONB_DEPENDENT_REC_3"/>
    <property type="match status" value="1"/>
</dbReference>
<evidence type="ECO:0000256" key="6">
    <source>
        <dbReference type="ARBA" id="ARBA00023065"/>
    </source>
</evidence>
<reference evidence="11" key="1">
    <citation type="submission" date="2018-05" db="EMBL/GenBank/DDBJ databases">
        <authorList>
            <person name="Lanie J.A."/>
            <person name="Ng W.-L."/>
            <person name="Kazmierczak K.M."/>
            <person name="Andrzejewski T.M."/>
            <person name="Davidsen T.M."/>
            <person name="Wayne K.J."/>
            <person name="Tettelin H."/>
            <person name="Glass J.I."/>
            <person name="Rusch D."/>
            <person name="Podicherti R."/>
            <person name="Tsui H.-C.T."/>
            <person name="Winkler M.E."/>
        </authorList>
    </citation>
    <scope>NUCLEOTIDE SEQUENCE</scope>
</reference>
<evidence type="ECO:0000256" key="2">
    <source>
        <dbReference type="ARBA" id="ARBA00022448"/>
    </source>
</evidence>
<comment type="subcellular location">
    <subcellularLocation>
        <location evidence="1">Cell outer membrane</location>
        <topology evidence="1">Multi-pass membrane protein</topology>
    </subcellularLocation>
</comment>
<keyword evidence="8" id="KW-0472">Membrane</keyword>
<proteinExistence type="predicted"/>
<dbReference type="InterPro" id="IPR012910">
    <property type="entry name" value="Plug_dom"/>
</dbReference>
<keyword evidence="9" id="KW-0998">Cell outer membrane</keyword>
<organism evidence="11">
    <name type="scientific">marine metagenome</name>
    <dbReference type="NCBI Taxonomy" id="408172"/>
    <lineage>
        <taxon>unclassified sequences</taxon>
        <taxon>metagenomes</taxon>
        <taxon>ecological metagenomes</taxon>
    </lineage>
</organism>
<evidence type="ECO:0000256" key="5">
    <source>
        <dbReference type="ARBA" id="ARBA00023004"/>
    </source>
</evidence>
<keyword evidence="3" id="KW-0410">Iron transport</keyword>
<dbReference type="PANTHER" id="PTHR32552">
    <property type="entry name" value="FERRICHROME IRON RECEPTOR-RELATED"/>
    <property type="match status" value="1"/>
</dbReference>
<dbReference type="Pfam" id="PF07715">
    <property type="entry name" value="Plug"/>
    <property type="match status" value="1"/>
</dbReference>
<evidence type="ECO:0000313" key="11">
    <source>
        <dbReference type="EMBL" id="SVA08500.1"/>
    </source>
</evidence>